<dbReference type="Proteomes" id="UP000823632">
    <property type="component" value="Unassembled WGS sequence"/>
</dbReference>
<dbReference type="Pfam" id="PF07963">
    <property type="entry name" value="N_methyl"/>
    <property type="match status" value="1"/>
</dbReference>
<sequence>MPEGFSAYSAGTRKAAFTLAEVLITLGIIGVVAAMTLPSLVNKYREQEIITRVKKTYTSIAQALELVQANYGTPGDNSSLFAKGRSSAEITKELSKYFNGARYCEAGANAKGCKNLNYKIKYASLLQSGATGAQMTNMTGYPRIVLNNGVVLAIGTKNSDCADYVVSGNSYNSDGSIKKNPDGTTATWTQTRNNCGIVVFDVNGSRRPNQFGYDAYQINVFKNKIGKDYWGAMGTSSLDNILSGKKNPLVYTDYDENGEFEW</sequence>
<keyword evidence="1" id="KW-1133">Transmembrane helix</keyword>
<dbReference type="SUPFAM" id="SSF54523">
    <property type="entry name" value="Pili subunits"/>
    <property type="match status" value="1"/>
</dbReference>
<evidence type="ECO:0000256" key="1">
    <source>
        <dbReference type="SAM" id="Phobius"/>
    </source>
</evidence>
<proteinExistence type="predicted"/>
<protein>
    <submittedName>
        <fullName evidence="2">Type II secretion system protein</fullName>
    </submittedName>
</protein>
<gene>
    <name evidence="2" type="ORF">IAC76_01715</name>
</gene>
<dbReference type="AlphaFoldDB" id="A0A9D9DM41"/>
<keyword evidence="1" id="KW-0812">Transmembrane</keyword>
<evidence type="ECO:0000313" key="2">
    <source>
        <dbReference type="EMBL" id="MBO8430083.1"/>
    </source>
</evidence>
<feature type="transmembrane region" description="Helical" evidence="1">
    <location>
        <begin position="15"/>
        <end position="37"/>
    </location>
</feature>
<dbReference type="NCBIfam" id="TIGR02532">
    <property type="entry name" value="IV_pilin_GFxxxE"/>
    <property type="match status" value="1"/>
</dbReference>
<name>A0A9D9DM41_9BACT</name>
<reference evidence="2" key="2">
    <citation type="journal article" date="2021" name="PeerJ">
        <title>Extensive microbial diversity within the chicken gut microbiome revealed by metagenomics and culture.</title>
        <authorList>
            <person name="Gilroy R."/>
            <person name="Ravi A."/>
            <person name="Getino M."/>
            <person name="Pursley I."/>
            <person name="Horton D.L."/>
            <person name="Alikhan N.F."/>
            <person name="Baker D."/>
            <person name="Gharbi K."/>
            <person name="Hall N."/>
            <person name="Watson M."/>
            <person name="Adriaenssens E.M."/>
            <person name="Foster-Nyarko E."/>
            <person name="Jarju S."/>
            <person name="Secka A."/>
            <person name="Antonio M."/>
            <person name="Oren A."/>
            <person name="Chaudhuri R.R."/>
            <person name="La Ragione R."/>
            <person name="Hildebrand F."/>
            <person name="Pallen M.J."/>
        </authorList>
    </citation>
    <scope>NUCLEOTIDE SEQUENCE</scope>
    <source>
        <strain evidence="2">10192</strain>
    </source>
</reference>
<dbReference type="InterPro" id="IPR045584">
    <property type="entry name" value="Pilin-like"/>
</dbReference>
<keyword evidence="1" id="KW-0472">Membrane</keyword>
<comment type="caution">
    <text evidence="2">The sequence shown here is derived from an EMBL/GenBank/DDBJ whole genome shotgun (WGS) entry which is preliminary data.</text>
</comment>
<evidence type="ECO:0000313" key="3">
    <source>
        <dbReference type="Proteomes" id="UP000823632"/>
    </source>
</evidence>
<dbReference type="InterPro" id="IPR012902">
    <property type="entry name" value="N_methyl_site"/>
</dbReference>
<organism evidence="2 3">
    <name type="scientific">Candidatus Scatousia excrementipullorum</name>
    <dbReference type="NCBI Taxonomy" id="2840936"/>
    <lineage>
        <taxon>Bacteria</taxon>
        <taxon>Candidatus Scatousia</taxon>
    </lineage>
</organism>
<dbReference type="EMBL" id="JADIND010000036">
    <property type="protein sequence ID" value="MBO8430083.1"/>
    <property type="molecule type" value="Genomic_DNA"/>
</dbReference>
<reference evidence="2" key="1">
    <citation type="submission" date="2020-10" db="EMBL/GenBank/DDBJ databases">
        <authorList>
            <person name="Gilroy R."/>
        </authorList>
    </citation>
    <scope>NUCLEOTIDE SEQUENCE</scope>
    <source>
        <strain evidence="2">10192</strain>
    </source>
</reference>
<accession>A0A9D9DM41</accession>
<dbReference type="Gene3D" id="3.30.700.10">
    <property type="entry name" value="Glycoprotein, Type 4 Pilin"/>
    <property type="match status" value="1"/>
</dbReference>